<sequence>MDLYKFIFLYKNMRNVVIGFLGTILDQGRRRSWRPSVQICAHSDFPVDRLELLHDHLNLRLAEKVARDIVALSPRTEVRLVDMEITNPWDFQEVYGKLYDFAESYGFDEDRESYYVHLTTGTHVAQICWFLLTESRHIPARLLQSGPPCGEATPDGTIDIIDLDLERYNALQRRFEATAREHSYMLRGGIPTKNAAFHNVIERLEQVVTRSDEPVLLVGEAGIGKTTLARRIHELKRQRHRVKGRLVHVNCAGLQGPYAMAALFGQRRNVAGLAGTERAGFLSEAEGGVLFLDDIDLLPHAEQGLLLDALESGSYYPVGANTAQNCRFHLIAATSYDLSVLAQQGIMRRDLLARLALWVFHLPPLRNRREDMEVELMYELEKAERSLGCKIGFNVDARARYLRFARDPATPWSGNYRDMSASARRLCTFAGRGRITLSMVEAEILTLSRQWAAVQQDADLALLAEILPDPAGVDEFDRAQLAAAVRACREASSLSAAGRRLFAISRQEKASQNDADRLRKYLARFGLNWERIVRLRTHSQKMTVAARQMAEKKTVGHLS</sequence>
<dbReference type="EMBL" id="JUFX02000027">
    <property type="protein sequence ID" value="KPH88507.1"/>
    <property type="molecule type" value="Genomic_DNA"/>
</dbReference>
<dbReference type="SUPFAM" id="SSF52540">
    <property type="entry name" value="P-loop containing nucleoside triphosphate hydrolases"/>
    <property type="match status" value="1"/>
</dbReference>
<keyword evidence="1" id="KW-0547">Nucleotide-binding</keyword>
<name>A0A0N1FRC3_9PROT</name>
<dbReference type="PROSITE" id="PS50045">
    <property type="entry name" value="SIGMA54_INTERACT_4"/>
    <property type="match status" value="1"/>
</dbReference>
<comment type="caution">
    <text evidence="4">The sequence shown here is derived from an EMBL/GenBank/DDBJ whole genome shotgun (WGS) entry which is preliminary data.</text>
</comment>
<dbReference type="AlphaFoldDB" id="A0A0N1FRC3"/>
<evidence type="ECO:0000256" key="1">
    <source>
        <dbReference type="ARBA" id="ARBA00022741"/>
    </source>
</evidence>
<evidence type="ECO:0000313" key="4">
    <source>
        <dbReference type="EMBL" id="KPH88507.1"/>
    </source>
</evidence>
<evidence type="ECO:0000259" key="3">
    <source>
        <dbReference type="PROSITE" id="PS50045"/>
    </source>
</evidence>
<dbReference type="InterPro" id="IPR003593">
    <property type="entry name" value="AAA+_ATPase"/>
</dbReference>
<dbReference type="CDD" id="cd00009">
    <property type="entry name" value="AAA"/>
    <property type="match status" value="1"/>
</dbReference>
<dbReference type="InterPro" id="IPR027417">
    <property type="entry name" value="P-loop_NTPase"/>
</dbReference>
<evidence type="ECO:0000256" key="2">
    <source>
        <dbReference type="ARBA" id="ARBA00022840"/>
    </source>
</evidence>
<dbReference type="SMART" id="SM00382">
    <property type="entry name" value="AAA"/>
    <property type="match status" value="1"/>
</dbReference>
<reference evidence="4 5" key="1">
    <citation type="submission" date="2015-07" db="EMBL/GenBank/DDBJ databases">
        <title>Draft Genome Sequence of Komagataeibacter intermedius Strain AF2, Isolated from Kombucha Tea.</title>
        <authorList>
            <person name="Santos R.A."/>
            <person name="Berretta A.A."/>
            <person name="Barud H.S."/>
            <person name="Ribeiro S.J."/>
            <person name="Gonzalez-Garcia L.N."/>
            <person name="Zucchi T.D."/>
            <person name="Goldman G.H."/>
            <person name="Riano-Pachon D.M."/>
        </authorList>
    </citation>
    <scope>NUCLEOTIDE SEQUENCE [LARGE SCALE GENOMIC DNA]</scope>
    <source>
        <strain evidence="4 5">AF2</strain>
    </source>
</reference>
<proteinExistence type="predicted"/>
<organism evidence="4 5">
    <name type="scientific">Komagataeibacter intermedius AF2</name>
    <dbReference type="NCBI Taxonomy" id="1458464"/>
    <lineage>
        <taxon>Bacteria</taxon>
        <taxon>Pseudomonadati</taxon>
        <taxon>Pseudomonadota</taxon>
        <taxon>Alphaproteobacteria</taxon>
        <taxon>Acetobacterales</taxon>
        <taxon>Acetobacteraceae</taxon>
        <taxon>Komagataeibacter</taxon>
    </lineage>
</organism>
<dbReference type="Gene3D" id="3.40.50.300">
    <property type="entry name" value="P-loop containing nucleotide triphosphate hydrolases"/>
    <property type="match status" value="1"/>
</dbReference>
<dbReference type="Gene3D" id="1.10.8.60">
    <property type="match status" value="1"/>
</dbReference>
<dbReference type="PANTHER" id="PTHR32071">
    <property type="entry name" value="TRANSCRIPTIONAL REGULATORY PROTEIN"/>
    <property type="match status" value="1"/>
</dbReference>
<dbReference type="GO" id="GO:0005524">
    <property type="term" value="F:ATP binding"/>
    <property type="evidence" value="ECO:0007669"/>
    <property type="project" value="UniProtKB-KW"/>
</dbReference>
<gene>
    <name evidence="4" type="ORF">GLUCOINTEAF2_0203798</name>
</gene>
<feature type="domain" description="Sigma-54 factor interaction" evidence="3">
    <location>
        <begin position="190"/>
        <end position="428"/>
    </location>
</feature>
<accession>A0A0N1FRC3</accession>
<dbReference type="GO" id="GO:0006355">
    <property type="term" value="P:regulation of DNA-templated transcription"/>
    <property type="evidence" value="ECO:0007669"/>
    <property type="project" value="InterPro"/>
</dbReference>
<evidence type="ECO:0000313" key="5">
    <source>
        <dbReference type="Proteomes" id="UP000031553"/>
    </source>
</evidence>
<protein>
    <submittedName>
        <fullName evidence="4">Transcriptional regulator</fullName>
    </submittedName>
</protein>
<dbReference type="Pfam" id="PF06956">
    <property type="entry name" value="RtcR"/>
    <property type="match status" value="1"/>
</dbReference>
<dbReference type="PANTHER" id="PTHR32071:SF14">
    <property type="entry name" value="TRANSCRIPTIONAL REGULATORY PROTEIN RTCR"/>
    <property type="match status" value="1"/>
</dbReference>
<dbReference type="InterPro" id="IPR009715">
    <property type="entry name" value="RtcR"/>
</dbReference>
<dbReference type="InterPro" id="IPR002078">
    <property type="entry name" value="Sigma_54_int"/>
</dbReference>
<keyword evidence="2" id="KW-0067">ATP-binding</keyword>
<dbReference type="Proteomes" id="UP000031553">
    <property type="component" value="Unassembled WGS sequence"/>
</dbReference>
<dbReference type="Pfam" id="PF00158">
    <property type="entry name" value="Sigma54_activat"/>
    <property type="match status" value="1"/>
</dbReference>